<feature type="transmembrane region" description="Helical" evidence="7">
    <location>
        <begin position="14"/>
        <end position="39"/>
    </location>
</feature>
<sequence length="264" mass="29760">MTYLSMTFPNINPIIFSIGPLAISWYSLSYVIGILLGWFYANKIIEKFKPQITKKNLEDFITYAVISIIVGGRLGFVLLYNPSRYFSNPIDILKTYEGGMSFHGGALGVIIAAYLFCRKYKINFLSLTDIIAPVVPIGLFLGRIANFINGELYGRITNSSFGMIFPNSDLMPRHPSQLYEAFFEGLVLFSILAYATFKHKTLKKCGLNLGIFLTFYGLFRITIEIFREPDIQIGFILDSLTMGQILSVPMLLLGSYLICQSNPK</sequence>
<keyword evidence="4 7" id="KW-0812">Transmembrane</keyword>
<dbReference type="PANTHER" id="PTHR30589:SF0">
    <property type="entry name" value="PHOSPHATIDYLGLYCEROL--PROLIPOPROTEIN DIACYLGLYCERYL TRANSFERASE"/>
    <property type="match status" value="1"/>
</dbReference>
<dbReference type="NCBIfam" id="TIGR00544">
    <property type="entry name" value="lgt"/>
    <property type="match status" value="1"/>
</dbReference>
<dbReference type="GO" id="GO:0008961">
    <property type="term" value="F:phosphatidylglycerol-prolipoprotein diacylglyceryl transferase activity"/>
    <property type="evidence" value="ECO:0007669"/>
    <property type="project" value="UniProtKB-UniRule"/>
</dbReference>
<dbReference type="Pfam" id="PF01790">
    <property type="entry name" value="LGT"/>
    <property type="match status" value="1"/>
</dbReference>
<accession>A8F0F2</accession>
<dbReference type="InterPro" id="IPR001640">
    <property type="entry name" value="Lgt"/>
</dbReference>
<feature type="transmembrane region" description="Helical" evidence="7">
    <location>
        <begin position="233"/>
        <end position="259"/>
    </location>
</feature>
<keyword evidence="2 7" id="KW-1003">Cell membrane</keyword>
<reference evidence="8 9" key="1">
    <citation type="journal article" date="2007" name="Genome Res.">
        <title>Lateral gene transfer between obligate intracellular bacteria: evidence from the Rickettsia massiliae genome.</title>
        <authorList>
            <person name="Blanc G."/>
            <person name="Ogata H."/>
            <person name="Robert C."/>
            <person name="Audic S."/>
            <person name="Claverie J.-M."/>
            <person name="Raoult D."/>
        </authorList>
    </citation>
    <scope>NUCLEOTIDE SEQUENCE [LARGE SCALE GENOMIC DNA]</scope>
    <source>
        <strain evidence="9">Mtu5</strain>
    </source>
</reference>
<feature type="transmembrane region" description="Helical" evidence="7">
    <location>
        <begin position="178"/>
        <end position="197"/>
    </location>
</feature>
<feature type="transmembrane region" description="Helical" evidence="7">
    <location>
        <begin position="100"/>
        <end position="117"/>
    </location>
</feature>
<evidence type="ECO:0000313" key="9">
    <source>
        <dbReference type="Proteomes" id="UP000001311"/>
    </source>
</evidence>
<comment type="similarity">
    <text evidence="1 7">Belongs to the Lgt family.</text>
</comment>
<dbReference type="KEGG" id="rms:RMA_0078"/>
<name>A8F0F2_RICM5</name>
<evidence type="ECO:0000256" key="2">
    <source>
        <dbReference type="ARBA" id="ARBA00022475"/>
    </source>
</evidence>
<dbReference type="EMBL" id="CP000683">
    <property type="protein sequence ID" value="ABV84388.1"/>
    <property type="molecule type" value="Genomic_DNA"/>
</dbReference>
<protein>
    <recommendedName>
        <fullName evidence="7">Phosphatidylglycerol--prolipoprotein diacylglyceryl transferase</fullName>
        <ecNumber evidence="7">2.5.1.145</ecNumber>
    </recommendedName>
</protein>
<comment type="pathway">
    <text evidence="7">Protein modification; lipoprotein biosynthesis (diacylglyceryl transfer).</text>
</comment>
<evidence type="ECO:0000256" key="6">
    <source>
        <dbReference type="ARBA" id="ARBA00023136"/>
    </source>
</evidence>
<dbReference type="AlphaFoldDB" id="A8F0F2"/>
<keyword evidence="5 7" id="KW-1133">Transmembrane helix</keyword>
<evidence type="ECO:0000313" key="8">
    <source>
        <dbReference type="EMBL" id="ABV84388.1"/>
    </source>
</evidence>
<dbReference type="HOGENOM" id="CLU_013386_1_0_5"/>
<feature type="binding site" evidence="7">
    <location>
        <position position="143"/>
    </location>
    <ligand>
        <name>a 1,2-diacyl-sn-glycero-3-phospho-(1'-sn-glycerol)</name>
        <dbReference type="ChEBI" id="CHEBI:64716"/>
    </ligand>
</feature>
<evidence type="ECO:0000256" key="3">
    <source>
        <dbReference type="ARBA" id="ARBA00022679"/>
    </source>
</evidence>
<organism evidence="8 9">
    <name type="scientific">Rickettsia massiliae (strain Mtu5)</name>
    <dbReference type="NCBI Taxonomy" id="416276"/>
    <lineage>
        <taxon>Bacteria</taxon>
        <taxon>Pseudomonadati</taxon>
        <taxon>Pseudomonadota</taxon>
        <taxon>Alphaproteobacteria</taxon>
        <taxon>Rickettsiales</taxon>
        <taxon>Rickettsiaceae</taxon>
        <taxon>Rickettsieae</taxon>
        <taxon>Rickettsia</taxon>
        <taxon>spotted fever group</taxon>
    </lineage>
</organism>
<evidence type="ECO:0000256" key="4">
    <source>
        <dbReference type="ARBA" id="ARBA00022692"/>
    </source>
</evidence>
<comment type="catalytic activity">
    <reaction evidence="7">
        <text>L-cysteinyl-[prolipoprotein] + a 1,2-diacyl-sn-glycero-3-phospho-(1'-sn-glycerol) = an S-1,2-diacyl-sn-glyceryl-L-cysteinyl-[prolipoprotein] + sn-glycerol 1-phosphate + H(+)</text>
        <dbReference type="Rhea" id="RHEA:56712"/>
        <dbReference type="Rhea" id="RHEA-COMP:14679"/>
        <dbReference type="Rhea" id="RHEA-COMP:14680"/>
        <dbReference type="ChEBI" id="CHEBI:15378"/>
        <dbReference type="ChEBI" id="CHEBI:29950"/>
        <dbReference type="ChEBI" id="CHEBI:57685"/>
        <dbReference type="ChEBI" id="CHEBI:64716"/>
        <dbReference type="ChEBI" id="CHEBI:140658"/>
        <dbReference type="EC" id="2.5.1.145"/>
    </reaction>
</comment>
<feature type="transmembrane region" description="Helical" evidence="7">
    <location>
        <begin position="209"/>
        <end position="227"/>
    </location>
</feature>
<proteinExistence type="inferred from homology"/>
<dbReference type="Proteomes" id="UP000001311">
    <property type="component" value="Chromosome"/>
</dbReference>
<dbReference type="GO" id="GO:0005886">
    <property type="term" value="C:plasma membrane"/>
    <property type="evidence" value="ECO:0007669"/>
    <property type="project" value="UniProtKB-SubCell"/>
</dbReference>
<keyword evidence="9" id="KW-1185">Reference proteome</keyword>
<keyword evidence="6 7" id="KW-0472">Membrane</keyword>
<gene>
    <name evidence="7 8" type="primary">lgt</name>
    <name evidence="8" type="ordered locus">RMA_0078</name>
</gene>
<evidence type="ECO:0000256" key="7">
    <source>
        <dbReference type="HAMAP-Rule" id="MF_01147"/>
    </source>
</evidence>
<dbReference type="EC" id="2.5.1.145" evidence="7"/>
<evidence type="ECO:0000256" key="5">
    <source>
        <dbReference type="ARBA" id="ARBA00022989"/>
    </source>
</evidence>
<dbReference type="HAMAP" id="MF_01147">
    <property type="entry name" value="Lgt"/>
    <property type="match status" value="1"/>
</dbReference>
<comment type="function">
    <text evidence="7">Catalyzes the transfer of the diacylglyceryl group from phosphatidylglycerol to the sulfhydryl group of the N-terminal cysteine of a prolipoprotein, the first step in the formation of mature lipoproteins.</text>
</comment>
<dbReference type="GO" id="GO:0042158">
    <property type="term" value="P:lipoprotein biosynthetic process"/>
    <property type="evidence" value="ECO:0007669"/>
    <property type="project" value="UniProtKB-UniRule"/>
</dbReference>
<comment type="subcellular location">
    <subcellularLocation>
        <location evidence="7">Cell inner membrane</location>
        <topology evidence="7">Multi-pass membrane protein</topology>
    </subcellularLocation>
</comment>
<dbReference type="PANTHER" id="PTHR30589">
    <property type="entry name" value="PROLIPOPROTEIN DIACYLGLYCERYL TRANSFERASE"/>
    <property type="match status" value="1"/>
</dbReference>
<feature type="transmembrane region" description="Helical" evidence="7">
    <location>
        <begin position="124"/>
        <end position="145"/>
    </location>
</feature>
<evidence type="ECO:0000256" key="1">
    <source>
        <dbReference type="ARBA" id="ARBA00007150"/>
    </source>
</evidence>
<keyword evidence="3 7" id="KW-0808">Transferase</keyword>
<dbReference type="PROSITE" id="PS01311">
    <property type="entry name" value="LGT"/>
    <property type="match status" value="1"/>
</dbReference>
<dbReference type="UniPathway" id="UPA00664"/>
<feature type="transmembrane region" description="Helical" evidence="7">
    <location>
        <begin position="60"/>
        <end position="80"/>
    </location>
</feature>
<keyword evidence="7" id="KW-0997">Cell inner membrane</keyword>